<sequence>MPGGYIKLPLDAFTRGPSRLYSMQPGETAMLPNGVSYETTGRTQAVNFGTETSVTFVDCGTRSILSVETGRLPSENAGQRRAVQASPHGTIAMLPESRILARARVDESREVKGGMYVDRVERGVGSFDVLYFKDRAWAVKLGCLRHLGDKYTWIFSVMNYPGIRLLPPPTGWKAGGGQLSIWSQSMFKLKGLKEAEDILTGMIQDFHVRKKLEDVGCSSTHQDIVVLNLVDRLLVMITEFEARDGYGRVWEITQGLYN</sequence>
<organism evidence="1 2">
    <name type="scientific">Naganishia adeliensis</name>
    <dbReference type="NCBI Taxonomy" id="92952"/>
    <lineage>
        <taxon>Eukaryota</taxon>
        <taxon>Fungi</taxon>
        <taxon>Dikarya</taxon>
        <taxon>Basidiomycota</taxon>
        <taxon>Agaricomycotina</taxon>
        <taxon>Tremellomycetes</taxon>
        <taxon>Filobasidiales</taxon>
        <taxon>Filobasidiaceae</taxon>
        <taxon>Naganishia</taxon>
    </lineage>
</organism>
<name>A0ACC2VFT5_9TREE</name>
<proteinExistence type="predicted"/>
<comment type="caution">
    <text evidence="1">The sequence shown here is derived from an EMBL/GenBank/DDBJ whole genome shotgun (WGS) entry which is preliminary data.</text>
</comment>
<accession>A0ACC2VFT5</accession>
<evidence type="ECO:0000313" key="2">
    <source>
        <dbReference type="Proteomes" id="UP001230649"/>
    </source>
</evidence>
<evidence type="ECO:0000313" key="1">
    <source>
        <dbReference type="EMBL" id="KAJ9097955.1"/>
    </source>
</evidence>
<dbReference type="EMBL" id="JASBWS010000098">
    <property type="protein sequence ID" value="KAJ9097955.1"/>
    <property type="molecule type" value="Genomic_DNA"/>
</dbReference>
<protein>
    <submittedName>
        <fullName evidence="1">Uncharacterized protein</fullName>
    </submittedName>
</protein>
<dbReference type="Proteomes" id="UP001230649">
    <property type="component" value="Unassembled WGS sequence"/>
</dbReference>
<keyword evidence="2" id="KW-1185">Reference proteome</keyword>
<reference evidence="1" key="1">
    <citation type="submission" date="2023-04" db="EMBL/GenBank/DDBJ databases">
        <title>Draft Genome sequencing of Naganishia species isolated from polar environments using Oxford Nanopore Technology.</title>
        <authorList>
            <person name="Leo P."/>
            <person name="Venkateswaran K."/>
        </authorList>
    </citation>
    <scope>NUCLEOTIDE SEQUENCE</scope>
    <source>
        <strain evidence="1">MNA-CCFEE 5262</strain>
    </source>
</reference>
<gene>
    <name evidence="1" type="ORF">QFC20_006086</name>
</gene>